<feature type="transmembrane region" description="Helical" evidence="7">
    <location>
        <begin position="131"/>
        <end position="152"/>
    </location>
</feature>
<evidence type="ECO:0000256" key="7">
    <source>
        <dbReference type="SAM" id="Phobius"/>
    </source>
</evidence>
<evidence type="ECO:0000256" key="5">
    <source>
        <dbReference type="ARBA" id="ARBA00022989"/>
    </source>
</evidence>
<dbReference type="InterPro" id="IPR036047">
    <property type="entry name" value="F-box-like_dom_sf"/>
</dbReference>
<dbReference type="NCBIfam" id="TIGR00879">
    <property type="entry name" value="SP"/>
    <property type="match status" value="1"/>
</dbReference>
<dbReference type="InterPro" id="IPR003663">
    <property type="entry name" value="Sugar/inositol_transpt"/>
</dbReference>
<feature type="transmembrane region" description="Helical" evidence="7">
    <location>
        <begin position="450"/>
        <end position="469"/>
    </location>
</feature>
<feature type="transmembrane region" description="Helical" evidence="7">
    <location>
        <begin position="416"/>
        <end position="438"/>
    </location>
</feature>
<dbReference type="Gene3D" id="1.20.1250.20">
    <property type="entry name" value="MFS general substrate transporter like domains"/>
    <property type="match status" value="1"/>
</dbReference>
<evidence type="ECO:0000256" key="2">
    <source>
        <dbReference type="ARBA" id="ARBA00010992"/>
    </source>
</evidence>
<dbReference type="EMBL" id="JAHFXF010000355">
    <property type="protein sequence ID" value="KAG9689418.1"/>
    <property type="molecule type" value="Genomic_DNA"/>
</dbReference>
<evidence type="ECO:0000313" key="11">
    <source>
        <dbReference type="Proteomes" id="UP000779574"/>
    </source>
</evidence>
<dbReference type="SUPFAM" id="SSF81383">
    <property type="entry name" value="F-box domain"/>
    <property type="match status" value="1"/>
</dbReference>
<dbReference type="Pfam" id="PF00083">
    <property type="entry name" value="Sugar_tr"/>
    <property type="match status" value="1"/>
</dbReference>
<name>A0A9P8EGG8_AURME</name>
<keyword evidence="4 7" id="KW-0812">Transmembrane</keyword>
<comment type="subcellular location">
    <subcellularLocation>
        <location evidence="1">Membrane</location>
        <topology evidence="1">Multi-pass membrane protein</topology>
    </subcellularLocation>
</comment>
<reference evidence="10" key="2">
    <citation type="submission" date="2021-08" db="EMBL/GenBank/DDBJ databases">
        <authorList>
            <person name="Gostincar C."/>
            <person name="Sun X."/>
            <person name="Song Z."/>
            <person name="Gunde-Cimerman N."/>
        </authorList>
    </citation>
    <scope>NUCLEOTIDE SEQUENCE</scope>
    <source>
        <strain evidence="10">EXF-9911</strain>
    </source>
</reference>
<dbReference type="PROSITE" id="PS50181">
    <property type="entry name" value="FBOX"/>
    <property type="match status" value="1"/>
</dbReference>
<dbReference type="OrthoDB" id="6612291at2759"/>
<dbReference type="SUPFAM" id="SSF103473">
    <property type="entry name" value="MFS general substrate transporter"/>
    <property type="match status" value="1"/>
</dbReference>
<dbReference type="FunFam" id="1.20.1250.20:FF:000078">
    <property type="entry name" value="MFS maltose transporter, putative"/>
    <property type="match status" value="1"/>
</dbReference>
<dbReference type="InterPro" id="IPR036259">
    <property type="entry name" value="MFS_trans_sf"/>
</dbReference>
<comment type="caution">
    <text evidence="10">The sequence shown here is derived from an EMBL/GenBank/DDBJ whole genome shotgun (WGS) entry which is preliminary data.</text>
</comment>
<keyword evidence="3" id="KW-0813">Transport</keyword>
<organism evidence="10 11">
    <name type="scientific">Aureobasidium melanogenum</name>
    <name type="common">Aureobasidium pullulans var. melanogenum</name>
    <dbReference type="NCBI Taxonomy" id="46634"/>
    <lineage>
        <taxon>Eukaryota</taxon>
        <taxon>Fungi</taxon>
        <taxon>Dikarya</taxon>
        <taxon>Ascomycota</taxon>
        <taxon>Pezizomycotina</taxon>
        <taxon>Dothideomycetes</taxon>
        <taxon>Dothideomycetidae</taxon>
        <taxon>Dothideales</taxon>
        <taxon>Saccotheciaceae</taxon>
        <taxon>Aureobasidium</taxon>
    </lineage>
</organism>
<comment type="similarity">
    <text evidence="2">Belongs to the major facilitator superfamily. Sugar transporter (TC 2.A.1.1) family.</text>
</comment>
<accession>A0A9P8EGG8</accession>
<feature type="domain" description="Major facilitator superfamily (MFS) profile" evidence="9">
    <location>
        <begin position="31"/>
        <end position="473"/>
    </location>
</feature>
<dbReference type="InterPro" id="IPR005828">
    <property type="entry name" value="MFS_sugar_transport-like"/>
</dbReference>
<feature type="transmembrane region" description="Helical" evidence="7">
    <location>
        <begin position="285"/>
        <end position="307"/>
    </location>
</feature>
<evidence type="ECO:0000313" key="10">
    <source>
        <dbReference type="EMBL" id="KAG9689418.1"/>
    </source>
</evidence>
<feature type="transmembrane region" description="Helical" evidence="7">
    <location>
        <begin position="200"/>
        <end position="217"/>
    </location>
</feature>
<dbReference type="Gene3D" id="1.20.1280.50">
    <property type="match status" value="1"/>
</dbReference>
<dbReference type="InterPro" id="IPR001810">
    <property type="entry name" value="F-box_dom"/>
</dbReference>
<dbReference type="Pfam" id="PF12937">
    <property type="entry name" value="F-box-like"/>
    <property type="match status" value="1"/>
</dbReference>
<feature type="transmembrane region" description="Helical" evidence="7">
    <location>
        <begin position="24"/>
        <end position="41"/>
    </location>
</feature>
<feature type="non-terminal residue" evidence="10">
    <location>
        <position position="1"/>
    </location>
</feature>
<gene>
    <name evidence="10" type="ORF">KCU76_g8902</name>
</gene>
<evidence type="ECO:0000256" key="1">
    <source>
        <dbReference type="ARBA" id="ARBA00004141"/>
    </source>
</evidence>
<evidence type="ECO:0000256" key="6">
    <source>
        <dbReference type="ARBA" id="ARBA00023136"/>
    </source>
</evidence>
<protein>
    <submittedName>
        <fullName evidence="10">General substrate transporter</fullName>
    </submittedName>
</protein>
<dbReference type="GO" id="GO:0005351">
    <property type="term" value="F:carbohydrate:proton symporter activity"/>
    <property type="evidence" value="ECO:0007669"/>
    <property type="project" value="TreeGrafter"/>
</dbReference>
<dbReference type="Proteomes" id="UP000779574">
    <property type="component" value="Unassembled WGS sequence"/>
</dbReference>
<feature type="transmembrane region" description="Helical" evidence="7">
    <location>
        <begin position="159"/>
        <end position="180"/>
    </location>
</feature>
<sequence>MESETSVRYTEIEHSLGFWQAAKLYYPAALWVLYVNLATVLKGMDGGITGSLIGLDPFKKTYGHPYNDTYVVPAAWVSAFGYANNIGGVCGALFSGIVYEKWGPRKMIAACSLGSIGIIFLQFFSTTPAQLFVGQLLNGAIISFFPICASVYTSEVSPLALRGVMASLTNLAFICGKLISSGIMKGTNSIESSMAYKIPIATQWALPVFMLSLVYFCPDPPYWLCRKGRHEDAARSLKRFATKEVDTTLTLANVLETLHLEESSKQDRPNYLDCFRGTNLRRLTICVMAYDMQAFTGNMLFISYAVYFFEMAGLDSTNAFSMNLGSTALGFLGTCTAWPLLSYVGRRPAYLFGTIGLATIMFLIGAIDFAPRSTSAPTWAQCALILLANLVYDTTIGPFCYVMLAEVPSARLRGLTIALATVSVQVMSIVFAVAIPYAMNEDQGNWRGKVGFLFAGLGLLCTLYCFFFMPETKGRAFEELDMLFERKVPSREFQACKFDAEAESSETVFVEKTQVPERSSRHPPSPASNPIYHQGHFIMPVTINKLPNEVFLDILQHLDYYELKKCMRVNEAFNAIIKHTAFDRVLFRSATVIGKDGIIKDSTFALHPVLRHASYTEKTPIERIQLNKPYLYYDYDPPKCLLQNKVADEQATSPPVNYLRITPCRVLTEVEIENPHGVTIRQLYETMDRLYKDPDTMPPTQDDYYNRYRVTLCHWVYCDRGEEFCPCDLLLGGYWDE</sequence>
<feature type="transmembrane region" description="Helical" evidence="7">
    <location>
        <begin position="348"/>
        <end position="366"/>
    </location>
</feature>
<reference evidence="10" key="1">
    <citation type="journal article" date="2021" name="J Fungi (Basel)">
        <title>Virulence traits and population genomics of the black yeast Aureobasidium melanogenum.</title>
        <authorList>
            <person name="Cernosa A."/>
            <person name="Sun X."/>
            <person name="Gostincar C."/>
            <person name="Fang C."/>
            <person name="Gunde-Cimerman N."/>
            <person name="Song Z."/>
        </authorList>
    </citation>
    <scope>NUCLEOTIDE SEQUENCE</scope>
    <source>
        <strain evidence="10">EXF-9911</strain>
    </source>
</reference>
<proteinExistence type="inferred from homology"/>
<evidence type="ECO:0000259" key="9">
    <source>
        <dbReference type="PROSITE" id="PS50850"/>
    </source>
</evidence>
<keyword evidence="5 7" id="KW-1133">Transmembrane helix</keyword>
<keyword evidence="6 7" id="KW-0472">Membrane</keyword>
<dbReference type="GO" id="GO:0016020">
    <property type="term" value="C:membrane"/>
    <property type="evidence" value="ECO:0007669"/>
    <property type="project" value="UniProtKB-SubCell"/>
</dbReference>
<dbReference type="PANTHER" id="PTHR48022:SF71">
    <property type="entry name" value="ALPHA-GLUCOSIDE TRANSPORTER, PUTATIVE (AFU_ORTHOLOGUE AFUA_4G02650)-RELATED"/>
    <property type="match status" value="1"/>
</dbReference>
<dbReference type="InterPro" id="IPR020846">
    <property type="entry name" value="MFS_dom"/>
</dbReference>
<feature type="transmembrane region" description="Helical" evidence="7">
    <location>
        <begin position="378"/>
        <end position="404"/>
    </location>
</feature>
<evidence type="ECO:0000256" key="4">
    <source>
        <dbReference type="ARBA" id="ARBA00022692"/>
    </source>
</evidence>
<dbReference type="PROSITE" id="PS50850">
    <property type="entry name" value="MFS"/>
    <property type="match status" value="1"/>
</dbReference>
<evidence type="ECO:0000256" key="3">
    <source>
        <dbReference type="ARBA" id="ARBA00022448"/>
    </source>
</evidence>
<dbReference type="InterPro" id="IPR050360">
    <property type="entry name" value="MFS_Sugar_Transporters"/>
</dbReference>
<feature type="transmembrane region" description="Helical" evidence="7">
    <location>
        <begin position="107"/>
        <end position="125"/>
    </location>
</feature>
<feature type="domain" description="F-box" evidence="8">
    <location>
        <begin position="540"/>
        <end position="590"/>
    </location>
</feature>
<evidence type="ECO:0000259" key="8">
    <source>
        <dbReference type="PROSITE" id="PS50181"/>
    </source>
</evidence>
<dbReference type="SMART" id="SM00256">
    <property type="entry name" value="FBOX"/>
    <property type="match status" value="1"/>
</dbReference>
<dbReference type="PANTHER" id="PTHR48022">
    <property type="entry name" value="PLASTIDIC GLUCOSE TRANSPORTER 4"/>
    <property type="match status" value="1"/>
</dbReference>
<feature type="transmembrane region" description="Helical" evidence="7">
    <location>
        <begin position="319"/>
        <end position="341"/>
    </location>
</feature>
<dbReference type="AlphaFoldDB" id="A0A9P8EGG8"/>